<gene>
    <name evidence="2" type="ORF">MBJ925_LOCUS2747</name>
</gene>
<proteinExistence type="predicted"/>
<reference evidence="2" key="1">
    <citation type="submission" date="2021-02" db="EMBL/GenBank/DDBJ databases">
        <authorList>
            <person name="Nowell W R."/>
        </authorList>
    </citation>
    <scope>NUCLEOTIDE SEQUENCE</scope>
</reference>
<feature type="region of interest" description="Disordered" evidence="1">
    <location>
        <begin position="1309"/>
        <end position="1352"/>
    </location>
</feature>
<feature type="compositionally biased region" description="Basic and acidic residues" evidence="1">
    <location>
        <begin position="1"/>
        <end position="18"/>
    </location>
</feature>
<accession>A0A816KRR5</accession>
<sequence>MTMERRETVRQVNKDKDSATSLTNVGQSDASTSDSNNYVILTPVKSHNQQNRMANTNQSFISSNVFDTSPTNANTRQMPFVVNHQILDSNSVASFSYKSASSSSSRQSRTRHVRDYESSYPSLSLYRSSLSSSPFRKTHYLDDSDEEIFREEILEITELNHYPTLMECWGPDTKTKIWHENDLKIEEVVEFEEVEPTVTEDIIYELTYVGEDLQSCRPLSRSRSESRNFRKIRTKRTKRKRQTDDGSSSRADLDYETASTVSSRDTSSSRSLLDYDQSYTSQESKTPRQSLLFTSSNPDSLKAQYDKTSLNIYRPNRSTTGQNENSNVIIDKWAKESNISRKQASIPSCSLRNQWSSSDDDASDKIAQETFHEIPGILDRVESPTINSYYGTLSDEDDDTLCESDSIKPMNNENDEFTTNKLNQFPNELTCECMSDQPVNNDASCILRGQSIDKSSTLFDDKIIEKKFEFPSNQSVVNIDNNQKQLMSIDIYTIYMNTFQCDKESNSQDRHTRSTLDQYQSLNASQDIFLQSAELTEISADMTDIHGIISNIGTSHKASLVMKENKKSMEEESNYEEDLEESQRNTQILSLTSLAAKQNVTNTTASSIMITHVEQKYDEVQDETITSTSQKSLPLNNNTANENRPSFKKKLPNLASEAKTNRATIVSNSLGQILETTKQGTDEDNKEIQKVLFCKRARSLDTDKHMSSMDIITKKRLSESDDNSQPARIYKHSSCSVLPFLPIAHMNTDCELKKRSKSFDAVFSLLSNDANRIISFSNMNQKDAFVHLQPTTSLTQSEENAESHQITVRKQLQFNMATTSTEKTKTDESEILSSRLPSFAKPLSSSQMDFDTDFCSQLYIEHNPIKLLQQKKLTCMREDVEQSSKVATFTYNMSICIAALVTHFLWVDTDESNLILQITQNRRPSMKAFESSFEIKIESPNEPDAHQDENQQETTCIDKTKGQNEEHMIPMQVEKIIEVNQEIDYEKASDNNVSIKQEDITLSPATTSPSKWCSNQAEHQLESIEDVESVISESLSIVDVVSLKRATVGIDFEEPMVQIETNIYKKILKENQIAQCLETDTRTPETDINISSTSEESLSTSAAIEVEYLSKVDETSDEHSTSSSELVNNSTGEIDYVSLQELQKSIVSDDNSTEQIPITKENGDATRTAHRYWSDEENEIFENRLDDNEENANSVVNKLASMLPDFTEQSIEFDSTNSSLTHLSETSDNDILYTAMPSPNITLENTLTPKMFESDQVSTDLSKEIENKVSINVNEGSSSFVAARDQFTSAAISVIQPFTSVLTTVNPTVEHQRERVPSNESIGNDFHENGKCEQQVQSVNEKEDDENSTTRKSIFNRDDNESIDLKLSNNEIETSVDSDLQCSIPDFHSIPYNQHENTKQDYEQSSSISIAGKSNGNALMRGSHCWLHDGKNTIEQQRLTLIGKTDHDQPIVYDFTSTMQSLVIRPVDSDEDEEDEEEISRKSSIKETISIDEQTVQERFYTTRSCASNHSLSFSAQFRFNIQAPSDSSDTDEFDA</sequence>
<feature type="compositionally biased region" description="Basic residues" evidence="1">
    <location>
        <begin position="229"/>
        <end position="241"/>
    </location>
</feature>
<feature type="region of interest" description="Disordered" evidence="1">
    <location>
        <begin position="1"/>
        <end position="35"/>
    </location>
</feature>
<dbReference type="Proteomes" id="UP000663824">
    <property type="component" value="Unassembled WGS sequence"/>
</dbReference>
<evidence type="ECO:0000313" key="2">
    <source>
        <dbReference type="EMBL" id="CAF1923239.1"/>
    </source>
</evidence>
<protein>
    <submittedName>
        <fullName evidence="2">Uncharacterized protein</fullName>
    </submittedName>
</protein>
<feature type="compositionally biased region" description="Polar residues" evidence="1">
    <location>
        <begin position="277"/>
        <end position="299"/>
    </location>
</feature>
<name>A0A816KRR5_9BILA</name>
<evidence type="ECO:0000313" key="3">
    <source>
        <dbReference type="Proteomes" id="UP000663824"/>
    </source>
</evidence>
<comment type="caution">
    <text evidence="2">The sequence shown here is derived from an EMBL/GenBank/DDBJ whole genome shotgun (WGS) entry which is preliminary data.</text>
</comment>
<feature type="compositionally biased region" description="Polar residues" evidence="1">
    <location>
        <begin position="626"/>
        <end position="644"/>
    </location>
</feature>
<feature type="compositionally biased region" description="Polar residues" evidence="1">
    <location>
        <begin position="19"/>
        <end position="35"/>
    </location>
</feature>
<evidence type="ECO:0000256" key="1">
    <source>
        <dbReference type="SAM" id="MobiDB-lite"/>
    </source>
</evidence>
<feature type="compositionally biased region" description="Low complexity" evidence="1">
    <location>
        <begin position="259"/>
        <end position="274"/>
    </location>
</feature>
<feature type="region of interest" description="Disordered" evidence="1">
    <location>
        <begin position="626"/>
        <end position="647"/>
    </location>
</feature>
<organism evidence="2 3">
    <name type="scientific">Rotaria magnacalcarata</name>
    <dbReference type="NCBI Taxonomy" id="392030"/>
    <lineage>
        <taxon>Eukaryota</taxon>
        <taxon>Metazoa</taxon>
        <taxon>Spiralia</taxon>
        <taxon>Gnathifera</taxon>
        <taxon>Rotifera</taxon>
        <taxon>Eurotatoria</taxon>
        <taxon>Bdelloidea</taxon>
        <taxon>Philodinida</taxon>
        <taxon>Philodinidae</taxon>
        <taxon>Rotaria</taxon>
    </lineage>
</organism>
<feature type="region of interest" description="Disordered" evidence="1">
    <location>
        <begin position="217"/>
        <end position="299"/>
    </location>
</feature>
<dbReference type="EMBL" id="CAJNRE010000172">
    <property type="protein sequence ID" value="CAF1923239.1"/>
    <property type="molecule type" value="Genomic_DNA"/>
</dbReference>